<sequence length="177" mass="19441">MSTKGVWVSLNILWWYVIISTSTKGVGVRHSNPKSSLYAGFPNHLQPSNPFPAHQPYQVHPLGGGGTRFCLFVIHAIPFPVPCRSKHSLIPTPQRGALLSGIMIHPAELNNPRGLNPQRGCSHTGRSGSTTPVGWLGVRGEILEPLRAPAEPRDAPDPERKHSYLLRYTPTPTPLLR</sequence>
<feature type="region of interest" description="Disordered" evidence="1">
    <location>
        <begin position="147"/>
        <end position="177"/>
    </location>
</feature>
<dbReference type="PaxDb" id="572546-Arcpr_1169"/>
<reference evidence="2 3" key="1">
    <citation type="journal article" date="2010" name="Stand. Genomic Sci.">
        <title>Complete genome sequence of Archaeoglobus profundus type strain (AV18).</title>
        <authorList>
            <person name="von Jan M."/>
            <person name="Lapidus A."/>
            <person name="Del Rio T.G."/>
            <person name="Copeland A."/>
            <person name="Tice H."/>
            <person name="Cheng J.F."/>
            <person name="Lucas S."/>
            <person name="Chen F."/>
            <person name="Nolan M."/>
            <person name="Goodwin L."/>
            <person name="Han C."/>
            <person name="Pitluck S."/>
            <person name="Liolios K."/>
            <person name="Ivanova N."/>
            <person name="Mavromatis K."/>
            <person name="Ovchinnikova G."/>
            <person name="Chertkov O."/>
            <person name="Pati A."/>
            <person name="Chen A."/>
            <person name="Palaniappan K."/>
            <person name="Land M."/>
            <person name="Hauser L."/>
            <person name="Chang Y.J."/>
            <person name="Jeffries C.D."/>
            <person name="Saunders E."/>
            <person name="Brettin T."/>
            <person name="Detter J.C."/>
            <person name="Chain P."/>
            <person name="Eichinger K."/>
            <person name="Huber H."/>
            <person name="Spring S."/>
            <person name="Rohde M."/>
            <person name="Goker M."/>
            <person name="Wirth R."/>
            <person name="Woyke T."/>
            <person name="Bristow J."/>
            <person name="Eisen J.A."/>
            <person name="Markowitz V."/>
            <person name="Hugenholtz P."/>
            <person name="Kyrpides N.C."/>
            <person name="Klenk H.P."/>
        </authorList>
    </citation>
    <scope>NUCLEOTIDE SEQUENCE [LARGE SCALE GENOMIC DNA]</scope>
    <source>
        <strain evidence="3">DSM 5631 / JCM 9629 / NBRC 100127 / Av18</strain>
    </source>
</reference>
<dbReference type="AlphaFoldDB" id="D2RDM9"/>
<dbReference type="HOGENOM" id="CLU_1514539_0_0_2"/>
<accession>D2RDM9</accession>
<evidence type="ECO:0000313" key="2">
    <source>
        <dbReference type="EMBL" id="ADB58223.1"/>
    </source>
</evidence>
<feature type="compositionally biased region" description="Low complexity" evidence="1">
    <location>
        <begin position="165"/>
        <end position="177"/>
    </location>
</feature>
<keyword evidence="3" id="KW-1185">Reference proteome</keyword>
<name>D2RDM9_ARCPA</name>
<protein>
    <submittedName>
        <fullName evidence="2">Uncharacterized protein</fullName>
    </submittedName>
</protein>
<feature type="compositionally biased region" description="Basic and acidic residues" evidence="1">
    <location>
        <begin position="150"/>
        <end position="162"/>
    </location>
</feature>
<dbReference type="EMBL" id="CP001857">
    <property type="protein sequence ID" value="ADB58223.1"/>
    <property type="molecule type" value="Genomic_DNA"/>
</dbReference>
<proteinExistence type="predicted"/>
<dbReference type="KEGG" id="apo:Arcpr_1169"/>
<organism evidence="2 3">
    <name type="scientific">Archaeoglobus profundus (strain DSM 5631 / JCM 9629 / NBRC 100127 / Av18)</name>
    <dbReference type="NCBI Taxonomy" id="572546"/>
    <lineage>
        <taxon>Archaea</taxon>
        <taxon>Methanobacteriati</taxon>
        <taxon>Methanobacteriota</taxon>
        <taxon>Archaeoglobi</taxon>
        <taxon>Archaeoglobales</taxon>
        <taxon>Archaeoglobaceae</taxon>
        <taxon>Archaeoglobus</taxon>
    </lineage>
</organism>
<evidence type="ECO:0000313" key="3">
    <source>
        <dbReference type="Proteomes" id="UP000001901"/>
    </source>
</evidence>
<evidence type="ECO:0000256" key="1">
    <source>
        <dbReference type="SAM" id="MobiDB-lite"/>
    </source>
</evidence>
<dbReference type="Proteomes" id="UP000001901">
    <property type="component" value="Chromosome"/>
</dbReference>
<gene>
    <name evidence="2" type="ordered locus">Arcpr_1169</name>
</gene>